<organism evidence="3 4">
    <name type="scientific">Rathayibacter festucae DSM 15932</name>
    <dbReference type="NCBI Taxonomy" id="1328866"/>
    <lineage>
        <taxon>Bacteria</taxon>
        <taxon>Bacillati</taxon>
        <taxon>Actinomycetota</taxon>
        <taxon>Actinomycetes</taxon>
        <taxon>Micrococcales</taxon>
        <taxon>Microbacteriaceae</taxon>
        <taxon>Rathayibacter</taxon>
    </lineage>
</organism>
<evidence type="ECO:0000313" key="4">
    <source>
        <dbReference type="Proteomes" id="UP000285317"/>
    </source>
</evidence>
<proteinExistence type="predicted"/>
<keyword evidence="1" id="KW-0812">Transmembrane</keyword>
<dbReference type="Pfam" id="PF13828">
    <property type="entry name" value="DUF4190"/>
    <property type="match status" value="1"/>
</dbReference>
<dbReference type="InterPro" id="IPR025241">
    <property type="entry name" value="DUF4190"/>
</dbReference>
<protein>
    <recommendedName>
        <fullName evidence="2">DUF4190 domain-containing protein</fullName>
    </recommendedName>
</protein>
<dbReference type="Proteomes" id="UP000285317">
    <property type="component" value="Chromosome"/>
</dbReference>
<accession>A0A3Q9V3A7</accession>
<dbReference type="KEGG" id="rfs:C1I64_10060"/>
<keyword evidence="1" id="KW-0472">Membrane</keyword>
<gene>
    <name evidence="3" type="ORF">C1I64_10060</name>
</gene>
<reference evidence="3 4" key="1">
    <citation type="submission" date="2018-03" db="EMBL/GenBank/DDBJ databases">
        <title>Bacteriophage NCPPB3778 and a type I-E CRISPR drive the evolution of the US Biological Select Agent, Rathayibacter toxicus.</title>
        <authorList>
            <person name="Davis E.W.II."/>
            <person name="Tabima J.F."/>
            <person name="Weisberg A.J."/>
            <person name="Dantas Lopes L."/>
            <person name="Wiseman M.S."/>
            <person name="Wiseman M.S."/>
            <person name="Pupko T."/>
            <person name="Belcher M.S."/>
            <person name="Sechler A.J."/>
            <person name="Tancos M.A."/>
            <person name="Schroeder B.K."/>
            <person name="Murray T.D."/>
            <person name="Luster D.G."/>
            <person name="Schneider W.L."/>
            <person name="Rogers E."/>
            <person name="Andreote F.D."/>
            <person name="Grunwald N.J."/>
            <person name="Putnam M.L."/>
            <person name="Chang J.H."/>
        </authorList>
    </citation>
    <scope>NUCLEOTIDE SEQUENCE [LARGE SCALE GENOMIC DNA]</scope>
    <source>
        <strain evidence="3 4">DSM 15932</strain>
    </source>
</reference>
<dbReference type="AlphaFoldDB" id="A0A3Q9V3A7"/>
<keyword evidence="1" id="KW-1133">Transmembrane helix</keyword>
<feature type="domain" description="DUF4190" evidence="2">
    <location>
        <begin position="2"/>
        <end position="58"/>
    </location>
</feature>
<feature type="transmembrane region" description="Helical" evidence="1">
    <location>
        <begin position="6"/>
        <end position="29"/>
    </location>
</feature>
<sequence>MTSLILGVTSVFFGLTVIAPVAGLVFGILGLRREPTGRTLAIWGIVLNAVMISLVVLFVVALLFLGLLVPFVAIATGTDVN</sequence>
<dbReference type="EMBL" id="CP028137">
    <property type="protein sequence ID" value="AZZ54260.1"/>
    <property type="molecule type" value="Genomic_DNA"/>
</dbReference>
<feature type="transmembrane region" description="Helical" evidence="1">
    <location>
        <begin position="41"/>
        <end position="74"/>
    </location>
</feature>
<evidence type="ECO:0000256" key="1">
    <source>
        <dbReference type="SAM" id="Phobius"/>
    </source>
</evidence>
<evidence type="ECO:0000259" key="2">
    <source>
        <dbReference type="Pfam" id="PF13828"/>
    </source>
</evidence>
<name>A0A3Q9V3A7_9MICO</name>
<evidence type="ECO:0000313" key="3">
    <source>
        <dbReference type="EMBL" id="AZZ54260.1"/>
    </source>
</evidence>